<evidence type="ECO:0000256" key="17">
    <source>
        <dbReference type="ARBA" id="ARBA00023319"/>
    </source>
</evidence>
<keyword evidence="21" id="KW-1185">Reference proteome</keyword>
<evidence type="ECO:0000256" key="4">
    <source>
        <dbReference type="ARBA" id="ARBA00022679"/>
    </source>
</evidence>
<dbReference type="InterPro" id="IPR003599">
    <property type="entry name" value="Ig_sub"/>
</dbReference>
<dbReference type="GO" id="GO:0004714">
    <property type="term" value="F:transmembrane receptor protein tyrosine kinase activity"/>
    <property type="evidence" value="ECO:0007669"/>
    <property type="project" value="UniProtKB-EC"/>
</dbReference>
<proteinExistence type="predicted"/>
<evidence type="ECO:0000256" key="15">
    <source>
        <dbReference type="ARBA" id="ARBA00023170"/>
    </source>
</evidence>
<protein>
    <recommendedName>
        <fullName evidence="2">receptor protein-tyrosine kinase</fullName>
        <ecNumber evidence="2">2.7.10.1</ecNumber>
    </recommendedName>
</protein>
<evidence type="ECO:0000256" key="13">
    <source>
        <dbReference type="ARBA" id="ARBA00023137"/>
    </source>
</evidence>
<evidence type="ECO:0000256" key="11">
    <source>
        <dbReference type="ARBA" id="ARBA00022989"/>
    </source>
</evidence>
<dbReference type="Proteomes" id="UP001249851">
    <property type="component" value="Unassembled WGS sequence"/>
</dbReference>
<dbReference type="InterPro" id="IPR052615">
    <property type="entry name" value="FGFRL"/>
</dbReference>
<dbReference type="Gene3D" id="2.60.40.10">
    <property type="entry name" value="Immunoglobulins"/>
    <property type="match status" value="1"/>
</dbReference>
<evidence type="ECO:0000256" key="18">
    <source>
        <dbReference type="SAM" id="MobiDB-lite"/>
    </source>
</evidence>
<evidence type="ECO:0000256" key="3">
    <source>
        <dbReference type="ARBA" id="ARBA00022553"/>
    </source>
</evidence>
<dbReference type="FunFam" id="2.60.40.10:FF:000020">
    <property type="entry name" value="Fibroblast growth factor receptor"/>
    <property type="match status" value="1"/>
</dbReference>
<keyword evidence="6" id="KW-0732">Signal</keyword>
<organism evidence="20 21">
    <name type="scientific">Acropora cervicornis</name>
    <name type="common">Staghorn coral</name>
    <dbReference type="NCBI Taxonomy" id="6130"/>
    <lineage>
        <taxon>Eukaryota</taxon>
        <taxon>Metazoa</taxon>
        <taxon>Cnidaria</taxon>
        <taxon>Anthozoa</taxon>
        <taxon>Hexacorallia</taxon>
        <taxon>Scleractinia</taxon>
        <taxon>Astrocoeniina</taxon>
        <taxon>Acroporidae</taxon>
        <taxon>Acropora</taxon>
    </lineage>
</organism>
<dbReference type="InterPro" id="IPR007110">
    <property type="entry name" value="Ig-like_dom"/>
</dbReference>
<evidence type="ECO:0000256" key="12">
    <source>
        <dbReference type="ARBA" id="ARBA00023136"/>
    </source>
</evidence>
<dbReference type="AlphaFoldDB" id="A0AAD9QE45"/>
<evidence type="ECO:0000313" key="21">
    <source>
        <dbReference type="Proteomes" id="UP001249851"/>
    </source>
</evidence>
<feature type="region of interest" description="Disordered" evidence="18">
    <location>
        <begin position="246"/>
        <end position="277"/>
    </location>
</feature>
<keyword evidence="12" id="KW-0472">Membrane</keyword>
<keyword evidence="13" id="KW-0829">Tyrosine-protein kinase</keyword>
<evidence type="ECO:0000256" key="2">
    <source>
        <dbReference type="ARBA" id="ARBA00011902"/>
    </source>
</evidence>
<dbReference type="SMART" id="SM00409">
    <property type="entry name" value="IG"/>
    <property type="match status" value="1"/>
</dbReference>
<feature type="domain" description="Ig-like" evidence="19">
    <location>
        <begin position="11"/>
        <end position="127"/>
    </location>
</feature>
<evidence type="ECO:0000259" key="19">
    <source>
        <dbReference type="PROSITE" id="PS50835"/>
    </source>
</evidence>
<dbReference type="PANTHER" id="PTHR19890:SF10">
    <property type="entry name" value="FIBROBLAST GROWTH FACTOR RECEPTOR-LIKE 1"/>
    <property type="match status" value="1"/>
</dbReference>
<keyword evidence="11" id="KW-1133">Transmembrane helix</keyword>
<evidence type="ECO:0000256" key="10">
    <source>
        <dbReference type="ARBA" id="ARBA00022840"/>
    </source>
</evidence>
<keyword evidence="4" id="KW-0808">Transferase</keyword>
<comment type="caution">
    <text evidence="20">The sequence shown here is derived from an EMBL/GenBank/DDBJ whole genome shotgun (WGS) entry which is preliminary data.</text>
</comment>
<dbReference type="EC" id="2.7.10.1" evidence="2"/>
<evidence type="ECO:0000256" key="6">
    <source>
        <dbReference type="ARBA" id="ARBA00022729"/>
    </source>
</evidence>
<keyword evidence="3" id="KW-0597">Phosphoprotein</keyword>
<keyword evidence="14" id="KW-1015">Disulfide bond</keyword>
<accession>A0AAD9QE45</accession>
<dbReference type="InterPro" id="IPR013783">
    <property type="entry name" value="Ig-like_fold"/>
</dbReference>
<dbReference type="GO" id="GO:0016020">
    <property type="term" value="C:membrane"/>
    <property type="evidence" value="ECO:0007669"/>
    <property type="project" value="UniProtKB-SubCell"/>
</dbReference>
<keyword evidence="15 20" id="KW-0675">Receptor</keyword>
<sequence>MKFAGKHETRPILQSDFPKNVTTKTGAHAHMSCFVLYSATIPDFRWWKWNKSITSLQNIEDSSHTYTPYKVIDSHLYKTILDGRKYGVELRINNVTEDDFGLYTCFVSNHIGYSYNSAFLSRKETLTQSSNIGREENSAVIVAKDKKEGNGKEIQSSTLPVVLVPIAFVAVVLGFCYCKELGEKFPEANMGNIEAETLTLLTSEANPPGQTDIVLRLSSSESFTSKSPLSKRSSRLLASEINTNMKEGKNHGCQHLQQSTRTTLARTKSASEKEKKN</sequence>
<feature type="compositionally biased region" description="Polar residues" evidence="18">
    <location>
        <begin position="255"/>
        <end position="268"/>
    </location>
</feature>
<dbReference type="EMBL" id="JARQWQ010000040">
    <property type="protein sequence ID" value="KAK2559494.1"/>
    <property type="molecule type" value="Genomic_DNA"/>
</dbReference>
<dbReference type="Pfam" id="PF00047">
    <property type="entry name" value="ig"/>
    <property type="match status" value="1"/>
</dbReference>
<comment type="subcellular location">
    <subcellularLocation>
        <location evidence="1">Membrane</location>
        <topology evidence="1">Single-pass membrane protein</topology>
    </subcellularLocation>
</comment>
<evidence type="ECO:0000256" key="5">
    <source>
        <dbReference type="ARBA" id="ARBA00022692"/>
    </source>
</evidence>
<reference evidence="20" key="1">
    <citation type="journal article" date="2023" name="G3 (Bethesda)">
        <title>Whole genome assembly and annotation of the endangered Caribbean coral Acropora cervicornis.</title>
        <authorList>
            <person name="Selwyn J.D."/>
            <person name="Vollmer S.V."/>
        </authorList>
    </citation>
    <scope>NUCLEOTIDE SEQUENCE</scope>
    <source>
        <strain evidence="20">K2</strain>
    </source>
</reference>
<keyword evidence="8" id="KW-0547">Nucleotide-binding</keyword>
<dbReference type="GO" id="GO:0005524">
    <property type="term" value="F:ATP binding"/>
    <property type="evidence" value="ECO:0007669"/>
    <property type="project" value="UniProtKB-KW"/>
</dbReference>
<evidence type="ECO:0000256" key="9">
    <source>
        <dbReference type="ARBA" id="ARBA00022777"/>
    </source>
</evidence>
<keyword evidence="17" id="KW-0393">Immunoglobulin domain</keyword>
<name>A0AAD9QE45_ACRCE</name>
<evidence type="ECO:0000256" key="14">
    <source>
        <dbReference type="ARBA" id="ARBA00023157"/>
    </source>
</evidence>
<keyword evidence="9" id="KW-0418">Kinase</keyword>
<keyword evidence="16" id="KW-0325">Glycoprotein</keyword>
<keyword evidence="5" id="KW-0812">Transmembrane</keyword>
<dbReference type="InterPro" id="IPR013151">
    <property type="entry name" value="Immunoglobulin_dom"/>
</dbReference>
<keyword evidence="7" id="KW-0677">Repeat</keyword>
<dbReference type="InterPro" id="IPR036179">
    <property type="entry name" value="Ig-like_dom_sf"/>
</dbReference>
<evidence type="ECO:0000256" key="1">
    <source>
        <dbReference type="ARBA" id="ARBA00004167"/>
    </source>
</evidence>
<reference evidence="20" key="2">
    <citation type="journal article" date="2023" name="Science">
        <title>Genomic signatures of disease resistance in endangered staghorn corals.</title>
        <authorList>
            <person name="Vollmer S.V."/>
            <person name="Selwyn J.D."/>
            <person name="Despard B.A."/>
            <person name="Roesel C.L."/>
        </authorList>
    </citation>
    <scope>NUCLEOTIDE SEQUENCE</scope>
    <source>
        <strain evidence="20">K2</strain>
    </source>
</reference>
<evidence type="ECO:0000256" key="16">
    <source>
        <dbReference type="ARBA" id="ARBA00023180"/>
    </source>
</evidence>
<dbReference type="PANTHER" id="PTHR19890">
    <property type="entry name" value="FIBROBLAST GROWTH FACTOR RECEPTOR"/>
    <property type="match status" value="1"/>
</dbReference>
<dbReference type="SMART" id="SM00408">
    <property type="entry name" value="IGc2"/>
    <property type="match status" value="1"/>
</dbReference>
<evidence type="ECO:0000256" key="8">
    <source>
        <dbReference type="ARBA" id="ARBA00022741"/>
    </source>
</evidence>
<evidence type="ECO:0000313" key="20">
    <source>
        <dbReference type="EMBL" id="KAK2559494.1"/>
    </source>
</evidence>
<dbReference type="SUPFAM" id="SSF48726">
    <property type="entry name" value="Immunoglobulin"/>
    <property type="match status" value="1"/>
</dbReference>
<keyword evidence="10" id="KW-0067">ATP-binding</keyword>
<dbReference type="PROSITE" id="PS50835">
    <property type="entry name" value="IG_LIKE"/>
    <property type="match status" value="1"/>
</dbReference>
<evidence type="ECO:0000256" key="7">
    <source>
        <dbReference type="ARBA" id="ARBA00022737"/>
    </source>
</evidence>
<dbReference type="InterPro" id="IPR003598">
    <property type="entry name" value="Ig_sub2"/>
</dbReference>
<gene>
    <name evidence="20" type="ORF">P5673_018138</name>
</gene>